<proteinExistence type="inferred from homology"/>
<dbReference type="InterPro" id="IPR035089">
    <property type="entry name" value="Phage_sheath_subtilisin"/>
</dbReference>
<dbReference type="OrthoDB" id="9767864at2"/>
<dbReference type="InterPro" id="IPR052042">
    <property type="entry name" value="Tail_sheath_structural"/>
</dbReference>
<accession>A0A545T2P8</accession>
<dbReference type="Proteomes" id="UP000317839">
    <property type="component" value="Unassembled WGS sequence"/>
</dbReference>
<feature type="domain" description="Tail sheath protein subtilisin-like" evidence="2">
    <location>
        <begin position="468"/>
        <end position="622"/>
    </location>
</feature>
<dbReference type="Pfam" id="PF04984">
    <property type="entry name" value="Phage_sheath_1"/>
    <property type="match status" value="1"/>
</dbReference>
<evidence type="ECO:0000259" key="3">
    <source>
        <dbReference type="Pfam" id="PF17482"/>
    </source>
</evidence>
<sequence length="735" mass="78148">MPEYLAPGVFVEEVSFRSKSIQGVGTSIASIVGPTRTGPLRGRPELLTSFADYVRVYGSADDLSLGGSDQLNHTAIAARAFFQGGGTKLYVSRVVAGVNSTDADGAGSTASFASQTDTNNDVTFSSRFPGSQGNLTLELSWRDSENLLKLETTSAPDEGEVVFLEASGLTTDVRATGISARVPIGRFPMSIRALVRREGANYVIVDNRCEITADDATVMTGTDLRPDGATEGDEGILVAAGLVNSVDTSVTFTRVYAKNPTSGALSDGTSSVLTLSGETDLSTFTGGDHWGTITTLRGTINGDGDEFTLDGGGLNAGVLSDLTFPLAALAAEPSSAAGMMVQRNFDLDVRTGGANGEVIYSYANISSAPDATNSLPSVLASSPAKKADALASPVSASLDAAATGDEIIAALYDMFDSDALSPAPGSVEGPRYLITLAGGDDGDAPVAVDYGGEVDEVNGSTGFAALADIEDIAIVMAPAASADATNHQAIVAEMQSHCRQMRYRVGIVDSREGMSLSEVRDFRSNFDDSRLALYYPWVTIADPTGQRTTINVPPAGFIAGVYANTDVQRGVHKAPANEPVVGALGFAQDINRFQQELLNPEGINCLRSFPGRGHRVWGGRTLSSDPEWKYLNIRRFFLYLERSIEKSTQWVVFEPNGERLWDNVRSTVEDFLYNEWFNGRLLGPTPKHAYFVRCDRSTMTQNDLDNGRLVCEIGVAPLAPAEFVIFRIGQKTADA</sequence>
<dbReference type="AlphaFoldDB" id="A0A545T2P8"/>
<dbReference type="RefSeq" id="WP_142943896.1">
    <property type="nucleotide sequence ID" value="NZ_VIKR01000006.1"/>
</dbReference>
<name>A0A545T2P8_9GAMM</name>
<organism evidence="4 5">
    <name type="scientific">Aliikangiella marina</name>
    <dbReference type="NCBI Taxonomy" id="1712262"/>
    <lineage>
        <taxon>Bacteria</taxon>
        <taxon>Pseudomonadati</taxon>
        <taxon>Pseudomonadota</taxon>
        <taxon>Gammaproteobacteria</taxon>
        <taxon>Oceanospirillales</taxon>
        <taxon>Pleioneaceae</taxon>
        <taxon>Aliikangiella</taxon>
    </lineage>
</organism>
<dbReference type="Gene3D" id="3.40.50.11780">
    <property type="match status" value="2"/>
</dbReference>
<dbReference type="InterPro" id="IPR020287">
    <property type="entry name" value="Tail_sheath_C"/>
</dbReference>
<dbReference type="Pfam" id="PF17482">
    <property type="entry name" value="Phage_sheath_1C"/>
    <property type="match status" value="1"/>
</dbReference>
<evidence type="ECO:0000313" key="5">
    <source>
        <dbReference type="Proteomes" id="UP000317839"/>
    </source>
</evidence>
<dbReference type="PANTHER" id="PTHR35861:SF1">
    <property type="entry name" value="PHAGE TAIL SHEATH PROTEIN"/>
    <property type="match status" value="1"/>
</dbReference>
<reference evidence="4 5" key="1">
    <citation type="submission" date="2019-06" db="EMBL/GenBank/DDBJ databases">
        <title>Draft genome of Aliikangiella marina GYP-15.</title>
        <authorList>
            <person name="Wang G."/>
        </authorList>
    </citation>
    <scope>NUCLEOTIDE SEQUENCE [LARGE SCALE GENOMIC DNA]</scope>
    <source>
        <strain evidence="4 5">GYP-15</strain>
    </source>
</reference>
<evidence type="ECO:0000256" key="1">
    <source>
        <dbReference type="ARBA" id="ARBA00008005"/>
    </source>
</evidence>
<dbReference type="PANTHER" id="PTHR35861">
    <property type="match status" value="1"/>
</dbReference>
<keyword evidence="5" id="KW-1185">Reference proteome</keyword>
<gene>
    <name evidence="4" type="ORF">FLL45_20300</name>
</gene>
<feature type="domain" description="Tail sheath protein C-terminal" evidence="3">
    <location>
        <begin position="623"/>
        <end position="728"/>
    </location>
</feature>
<protein>
    <submittedName>
        <fullName evidence="4">Phage tail protein</fullName>
    </submittedName>
</protein>
<dbReference type="EMBL" id="VIKR01000006">
    <property type="protein sequence ID" value="TQV71497.1"/>
    <property type="molecule type" value="Genomic_DNA"/>
</dbReference>
<evidence type="ECO:0000259" key="2">
    <source>
        <dbReference type="Pfam" id="PF04984"/>
    </source>
</evidence>
<evidence type="ECO:0000313" key="4">
    <source>
        <dbReference type="EMBL" id="TQV71497.1"/>
    </source>
</evidence>
<comment type="similarity">
    <text evidence="1">Belongs to the myoviridae tail sheath protein family.</text>
</comment>
<comment type="caution">
    <text evidence="4">The sequence shown here is derived from an EMBL/GenBank/DDBJ whole genome shotgun (WGS) entry which is preliminary data.</text>
</comment>